<dbReference type="InterPro" id="IPR016186">
    <property type="entry name" value="C-type_lectin-like/link_sf"/>
</dbReference>
<evidence type="ECO:0000313" key="1">
    <source>
        <dbReference type="EMBL" id="MEK9499967.1"/>
    </source>
</evidence>
<dbReference type="PROSITE" id="PS51257">
    <property type="entry name" value="PROKAR_LIPOPROTEIN"/>
    <property type="match status" value="1"/>
</dbReference>
<organism evidence="1 2">
    <name type="scientific">Gaopeijia maritima</name>
    <dbReference type="NCBI Taxonomy" id="3119007"/>
    <lineage>
        <taxon>Bacteria</taxon>
        <taxon>Pseudomonadati</taxon>
        <taxon>Gemmatimonadota</taxon>
        <taxon>Longimicrobiia</taxon>
        <taxon>Gaopeijiales</taxon>
        <taxon>Gaopeijiaceae</taxon>
        <taxon>Gaopeijia</taxon>
    </lineage>
</organism>
<dbReference type="EMBL" id="JBBHLI010000001">
    <property type="protein sequence ID" value="MEK9499967.1"/>
    <property type="molecule type" value="Genomic_DNA"/>
</dbReference>
<dbReference type="Gene3D" id="3.10.100.10">
    <property type="entry name" value="Mannose-Binding Protein A, subunit A"/>
    <property type="match status" value="1"/>
</dbReference>
<proteinExistence type="predicted"/>
<keyword evidence="2" id="KW-1185">Reference proteome</keyword>
<comment type="caution">
    <text evidence="1">The sequence shown here is derived from an EMBL/GenBank/DDBJ whole genome shotgun (WGS) entry which is preliminary data.</text>
</comment>
<name>A0ABU9E5F8_9BACT</name>
<dbReference type="SUPFAM" id="SSF56436">
    <property type="entry name" value="C-type lectin-like"/>
    <property type="match status" value="1"/>
</dbReference>
<protein>
    <submittedName>
        <fullName evidence="1">Lectin</fullName>
    </submittedName>
</protein>
<dbReference type="RefSeq" id="WP_405282771.1">
    <property type="nucleotide sequence ID" value="NZ_CP144380.1"/>
</dbReference>
<evidence type="ECO:0000313" key="2">
    <source>
        <dbReference type="Proteomes" id="UP001484239"/>
    </source>
</evidence>
<sequence length="245" mass="25360">MHRTHGRAMTVLAVGAFALVGCGGEPTPEPAAETVAAAEEPARAPALDVTSDEPMTFFLTSVGVGDGGNLGGLEGADNHCASLAEAAGAGDREWRAYLSTQEADGQPAVNARDRIGTGPWHNARGLIIAADLDALHMDNSNIRYEYALDERGETVNSGGMGDSPNMHDILTGTRMDGTAFPPGDDFTCSNWTSNGEGSAWVGHHDRITRTTPGGSWNSQHASAGCGQPSLAQTGGAGLFYCFAAN</sequence>
<gene>
    <name evidence="1" type="ORF">WI372_03085</name>
</gene>
<dbReference type="InterPro" id="IPR016187">
    <property type="entry name" value="CTDL_fold"/>
</dbReference>
<dbReference type="Proteomes" id="UP001484239">
    <property type="component" value="Unassembled WGS sequence"/>
</dbReference>
<accession>A0ABU9E5F8</accession>
<reference evidence="1 2" key="1">
    <citation type="submission" date="2024-02" db="EMBL/GenBank/DDBJ databases">
        <title>A novel Gemmatimonadota bacterium.</title>
        <authorList>
            <person name="Du Z.-J."/>
            <person name="Ye Y.-Q."/>
        </authorList>
    </citation>
    <scope>NUCLEOTIDE SEQUENCE [LARGE SCALE GENOMIC DNA]</scope>
    <source>
        <strain evidence="1 2">DH-20</strain>
    </source>
</reference>